<organism evidence="1">
    <name type="scientific">Solanum lycopersicum</name>
    <name type="common">Tomato</name>
    <name type="synonym">Lycopersicon esculentum</name>
    <dbReference type="NCBI Taxonomy" id="4081"/>
    <lineage>
        <taxon>Eukaryota</taxon>
        <taxon>Viridiplantae</taxon>
        <taxon>Streptophyta</taxon>
        <taxon>Embryophyta</taxon>
        <taxon>Tracheophyta</taxon>
        <taxon>Spermatophyta</taxon>
        <taxon>Magnoliopsida</taxon>
        <taxon>eudicotyledons</taxon>
        <taxon>Gunneridae</taxon>
        <taxon>Pentapetalae</taxon>
        <taxon>asterids</taxon>
        <taxon>lamiids</taxon>
        <taxon>Solanales</taxon>
        <taxon>Solanaceae</taxon>
        <taxon>Solanoideae</taxon>
        <taxon>Solaneae</taxon>
        <taxon>Solanum</taxon>
        <taxon>Solanum subgen. Lycopersicon</taxon>
    </lineage>
</organism>
<name>A0A3Q7GN85_SOLLC</name>
<proteinExistence type="predicted"/>
<sequence>MTWTRSPFQTQFIHVIYRYSKRKTLGHLECTKTFVASFGEISILAVGFKVRSLEDFTKQRKMCFVVFVDRNFYVIAGIGKTELSKVLLTHYGDYYYLKQEN</sequence>
<accession>A0A3Q7GN85</accession>
<dbReference type="Proteomes" id="UP000004994">
    <property type="component" value="Chromosome 4"/>
</dbReference>
<evidence type="ECO:0000313" key="1">
    <source>
        <dbReference type="EnsemblPlants" id="Solyc04g005865.1.1"/>
    </source>
</evidence>
<reference evidence="1" key="1">
    <citation type="journal article" date="2012" name="Nature">
        <title>The tomato genome sequence provides insights into fleshy fruit evolution.</title>
        <authorList>
            <consortium name="Tomato Genome Consortium"/>
        </authorList>
    </citation>
    <scope>NUCLEOTIDE SEQUENCE [LARGE SCALE GENOMIC DNA]</scope>
    <source>
        <strain evidence="1">cv. Heinz 1706</strain>
    </source>
</reference>
<dbReference type="InParanoid" id="A0A3Q7GN85"/>
<dbReference type="Gramene" id="Solyc04g005865.1.1">
    <property type="protein sequence ID" value="Solyc04g005865.1.1"/>
    <property type="gene ID" value="Solyc04g005865.1"/>
</dbReference>
<protein>
    <submittedName>
        <fullName evidence="1">Uncharacterized protein</fullName>
    </submittedName>
</protein>
<keyword evidence="2" id="KW-1185">Reference proteome</keyword>
<dbReference type="AlphaFoldDB" id="A0A3Q7GN85"/>
<dbReference type="EnsemblPlants" id="Solyc04g005865.1.1">
    <property type="protein sequence ID" value="Solyc04g005865.1.1"/>
    <property type="gene ID" value="Solyc04g005865.1"/>
</dbReference>
<reference evidence="1" key="2">
    <citation type="submission" date="2019-01" db="UniProtKB">
        <authorList>
            <consortium name="EnsemblPlants"/>
        </authorList>
    </citation>
    <scope>IDENTIFICATION</scope>
    <source>
        <strain evidence="1">cv. Heinz 1706</strain>
    </source>
</reference>
<evidence type="ECO:0000313" key="2">
    <source>
        <dbReference type="Proteomes" id="UP000004994"/>
    </source>
</evidence>